<name>A0A183EAY5_9BILA</name>
<evidence type="ECO:0000313" key="2">
    <source>
        <dbReference type="Proteomes" id="UP000271098"/>
    </source>
</evidence>
<keyword evidence="2" id="KW-1185">Reference proteome</keyword>
<protein>
    <submittedName>
        <fullName evidence="3">Secreted protein</fullName>
    </submittedName>
</protein>
<dbReference type="WBParaSite" id="GPUH_0001815101-mRNA-1">
    <property type="protein sequence ID" value="GPUH_0001815101-mRNA-1"/>
    <property type="gene ID" value="GPUH_0001815101"/>
</dbReference>
<organism evidence="3">
    <name type="scientific">Gongylonema pulchrum</name>
    <dbReference type="NCBI Taxonomy" id="637853"/>
    <lineage>
        <taxon>Eukaryota</taxon>
        <taxon>Metazoa</taxon>
        <taxon>Ecdysozoa</taxon>
        <taxon>Nematoda</taxon>
        <taxon>Chromadorea</taxon>
        <taxon>Rhabditida</taxon>
        <taxon>Spirurina</taxon>
        <taxon>Spiruromorpha</taxon>
        <taxon>Spiruroidea</taxon>
        <taxon>Gongylonematidae</taxon>
        <taxon>Gongylonema</taxon>
    </lineage>
</organism>
<reference evidence="3" key="1">
    <citation type="submission" date="2016-06" db="UniProtKB">
        <authorList>
            <consortium name="WormBaseParasite"/>
        </authorList>
    </citation>
    <scope>IDENTIFICATION</scope>
</reference>
<sequence>MPILPKLSDEYLMLVMSLITAPLFSSRLFEYGTDAGDEELPPSLDAAKKITIAYPLRFYGMDSSTVYVSPPHVFV</sequence>
<dbReference type="EMBL" id="UYRT01086249">
    <property type="protein sequence ID" value="VDN31106.1"/>
    <property type="molecule type" value="Genomic_DNA"/>
</dbReference>
<reference evidence="1 2" key="2">
    <citation type="submission" date="2018-11" db="EMBL/GenBank/DDBJ databases">
        <authorList>
            <consortium name="Pathogen Informatics"/>
        </authorList>
    </citation>
    <scope>NUCLEOTIDE SEQUENCE [LARGE SCALE GENOMIC DNA]</scope>
</reference>
<dbReference type="OrthoDB" id="6236007at2759"/>
<dbReference type="AlphaFoldDB" id="A0A183EAY5"/>
<gene>
    <name evidence="1" type="ORF">GPUH_LOCUS18127</name>
</gene>
<accession>A0A183EAY5</accession>
<proteinExistence type="predicted"/>
<evidence type="ECO:0000313" key="1">
    <source>
        <dbReference type="EMBL" id="VDN31106.1"/>
    </source>
</evidence>
<evidence type="ECO:0000313" key="3">
    <source>
        <dbReference type="WBParaSite" id="GPUH_0001815101-mRNA-1"/>
    </source>
</evidence>
<dbReference type="Proteomes" id="UP000271098">
    <property type="component" value="Unassembled WGS sequence"/>
</dbReference>